<protein>
    <recommendedName>
        <fullName evidence="1">Heterokaryon incompatibility domain-containing protein</fullName>
    </recommendedName>
</protein>
<sequence>MLEGRELLITTAEGDFWRPDVPASDKSARWLRKRLLPLRSQLGNLTKRRNSDTDLSRYTSNKDLHQRLPDRRSIRLLRPLSISGTSRTVLAALKTVNLDTCGPYRALSYTWGPATDEADVTAESEAPPVRYQLAVIQETVLDLYLLHARISGTPVGEALLRHACLVPIEQNLSDFLVTYVEHGFNVGEEPIWIDAICINQKDESEKASQINLMGDIYSFASRVILWLGKGDQLRSTVFCEMTEVILPTLVRRKSEDENLEKYLDRFQDIEPTDSKFWSDLGFPSPSESGWQLIWQEYMKFIQHNRWFRRCWVGQEFCLAERIVVMCGSRVMEPSFMALTFSDRG</sequence>
<dbReference type="Pfam" id="PF06985">
    <property type="entry name" value="HET"/>
    <property type="match status" value="1"/>
</dbReference>
<evidence type="ECO:0000313" key="3">
    <source>
        <dbReference type="Proteomes" id="UP000799772"/>
    </source>
</evidence>
<dbReference type="PANTHER" id="PTHR24148">
    <property type="entry name" value="ANKYRIN REPEAT DOMAIN-CONTAINING PROTEIN 39 HOMOLOG-RELATED"/>
    <property type="match status" value="1"/>
</dbReference>
<keyword evidence="3" id="KW-1185">Reference proteome</keyword>
<evidence type="ECO:0000313" key="2">
    <source>
        <dbReference type="EMBL" id="KAF2093590.1"/>
    </source>
</evidence>
<dbReference type="AlphaFoldDB" id="A0A9P4I254"/>
<feature type="domain" description="Heterokaryon incompatibility" evidence="1">
    <location>
        <begin position="104"/>
        <end position="315"/>
    </location>
</feature>
<dbReference type="OrthoDB" id="2157530at2759"/>
<gene>
    <name evidence="2" type="ORF">NA57DRAFT_81092</name>
</gene>
<dbReference type="EMBL" id="ML978137">
    <property type="protein sequence ID" value="KAF2093590.1"/>
    <property type="molecule type" value="Genomic_DNA"/>
</dbReference>
<name>A0A9P4I254_9PEZI</name>
<evidence type="ECO:0000259" key="1">
    <source>
        <dbReference type="Pfam" id="PF06985"/>
    </source>
</evidence>
<organism evidence="2 3">
    <name type="scientific">Rhizodiscina lignyota</name>
    <dbReference type="NCBI Taxonomy" id="1504668"/>
    <lineage>
        <taxon>Eukaryota</taxon>
        <taxon>Fungi</taxon>
        <taxon>Dikarya</taxon>
        <taxon>Ascomycota</taxon>
        <taxon>Pezizomycotina</taxon>
        <taxon>Dothideomycetes</taxon>
        <taxon>Pleosporomycetidae</taxon>
        <taxon>Aulographales</taxon>
        <taxon>Rhizodiscinaceae</taxon>
        <taxon>Rhizodiscina</taxon>
    </lineage>
</organism>
<dbReference type="Proteomes" id="UP000799772">
    <property type="component" value="Unassembled WGS sequence"/>
</dbReference>
<reference evidence="2" key="1">
    <citation type="journal article" date="2020" name="Stud. Mycol.">
        <title>101 Dothideomycetes genomes: a test case for predicting lifestyles and emergence of pathogens.</title>
        <authorList>
            <person name="Haridas S."/>
            <person name="Albert R."/>
            <person name="Binder M."/>
            <person name="Bloem J."/>
            <person name="Labutti K."/>
            <person name="Salamov A."/>
            <person name="Andreopoulos B."/>
            <person name="Baker S."/>
            <person name="Barry K."/>
            <person name="Bills G."/>
            <person name="Bluhm B."/>
            <person name="Cannon C."/>
            <person name="Castanera R."/>
            <person name="Culley D."/>
            <person name="Daum C."/>
            <person name="Ezra D."/>
            <person name="Gonzalez J."/>
            <person name="Henrissat B."/>
            <person name="Kuo A."/>
            <person name="Liang C."/>
            <person name="Lipzen A."/>
            <person name="Lutzoni F."/>
            <person name="Magnuson J."/>
            <person name="Mondo S."/>
            <person name="Nolan M."/>
            <person name="Ohm R."/>
            <person name="Pangilinan J."/>
            <person name="Park H.-J."/>
            <person name="Ramirez L."/>
            <person name="Alfaro M."/>
            <person name="Sun H."/>
            <person name="Tritt A."/>
            <person name="Yoshinaga Y."/>
            <person name="Zwiers L.-H."/>
            <person name="Turgeon B."/>
            <person name="Goodwin S."/>
            <person name="Spatafora J."/>
            <person name="Crous P."/>
            <person name="Grigoriev I."/>
        </authorList>
    </citation>
    <scope>NUCLEOTIDE SEQUENCE</scope>
    <source>
        <strain evidence="2">CBS 133067</strain>
    </source>
</reference>
<dbReference type="InterPro" id="IPR010730">
    <property type="entry name" value="HET"/>
</dbReference>
<dbReference type="InterPro" id="IPR052895">
    <property type="entry name" value="HetReg/Transcr_Mod"/>
</dbReference>
<accession>A0A9P4I254</accession>
<dbReference type="PANTHER" id="PTHR24148:SF64">
    <property type="entry name" value="HETEROKARYON INCOMPATIBILITY DOMAIN-CONTAINING PROTEIN"/>
    <property type="match status" value="1"/>
</dbReference>
<proteinExistence type="predicted"/>
<comment type="caution">
    <text evidence="2">The sequence shown here is derived from an EMBL/GenBank/DDBJ whole genome shotgun (WGS) entry which is preliminary data.</text>
</comment>